<feature type="transmembrane region" description="Helical" evidence="1">
    <location>
        <begin position="216"/>
        <end position="237"/>
    </location>
</feature>
<name>A0AA44U5Q8_CUTAC</name>
<feature type="transmembrane region" description="Helical" evidence="1">
    <location>
        <begin position="144"/>
        <end position="165"/>
    </location>
</feature>
<feature type="transmembrane region" description="Helical" evidence="1">
    <location>
        <begin position="81"/>
        <end position="101"/>
    </location>
</feature>
<dbReference type="Proteomes" id="UP000223982">
    <property type="component" value="Unassembled WGS sequence"/>
</dbReference>
<protein>
    <recommendedName>
        <fullName evidence="2">DUF7224 domain-containing protein</fullName>
    </recommendedName>
</protein>
<dbReference type="KEGG" id="cacn:RN83_01300"/>
<feature type="domain" description="DUF7224" evidence="2">
    <location>
        <begin position="263"/>
        <end position="410"/>
    </location>
</feature>
<organism evidence="3 4">
    <name type="scientific">Cutibacterium acnes</name>
    <name type="common">Propionibacterium acnes</name>
    <dbReference type="NCBI Taxonomy" id="1747"/>
    <lineage>
        <taxon>Bacteria</taxon>
        <taxon>Bacillati</taxon>
        <taxon>Actinomycetota</taxon>
        <taxon>Actinomycetes</taxon>
        <taxon>Propionibacteriales</taxon>
        <taxon>Propionibacteriaceae</taxon>
        <taxon>Cutibacterium</taxon>
    </lineage>
</organism>
<gene>
    <name evidence="3" type="ORF">APS60_00885</name>
</gene>
<evidence type="ECO:0000256" key="1">
    <source>
        <dbReference type="SAM" id="Phobius"/>
    </source>
</evidence>
<evidence type="ECO:0000313" key="4">
    <source>
        <dbReference type="Proteomes" id="UP000223982"/>
    </source>
</evidence>
<sequence length="412" mass="44933">MRFTTRLRTAPGVWLAPFIALVFIMVDQNSSSESYWLSQVVGDTAKVMVANGLCAFAGVLEGRRLNVVALTCNRVRTWWRILLEPVVASATVTTVLTVMFMMKHGFASHPLGWAVLGVTLLSVWSWSVVGVALGLWLPVAVAAPLALAVPVAWMIFPPGMSIYWLRHLTGTWMSCCTITQTLNPVVVTGTLAVQLGLLVGGVIVASARVARHRRRLSLCLGVLALSMGFVAGAVQVGHLNAFPTIARETVVRCHVVEGTGVQVCLLPEHESERSMLDSTVKRVFPIWRRAGIALPRLYSEQVLPGRKDAVELSVFSGMMEGSIATARLAAATGRPFCLISDKEETRPVEIIQYSGRIDAWLRQVARAAGLEVTEEGIASEDSDWARKLRTKSVTAQASAVRKMQEYLRGCPR</sequence>
<evidence type="ECO:0000313" key="3">
    <source>
        <dbReference type="EMBL" id="PHJ28075.1"/>
    </source>
</evidence>
<reference evidence="3 4" key="1">
    <citation type="submission" date="2017-02" db="EMBL/GenBank/DDBJ databases">
        <title>Prevalence of linear plasmids in Propionibacterium acnes isolates obtained from cancerous prostatic tissue.</title>
        <authorList>
            <person name="Davidsson S."/>
            <person name="Bruggemann H."/>
        </authorList>
    </citation>
    <scope>NUCLEOTIDE SEQUENCE [LARGE SCALE GENOMIC DNA]</scope>
    <source>
        <strain evidence="3 4">09-9</strain>
    </source>
</reference>
<feature type="transmembrane region" description="Helical" evidence="1">
    <location>
        <begin position="12"/>
        <end position="30"/>
    </location>
</feature>
<dbReference type="Pfam" id="PF23866">
    <property type="entry name" value="DUF7224"/>
    <property type="match status" value="1"/>
</dbReference>
<feature type="transmembrane region" description="Helical" evidence="1">
    <location>
        <begin position="113"/>
        <end position="137"/>
    </location>
</feature>
<proteinExistence type="predicted"/>
<keyword evidence="1" id="KW-0812">Transmembrane</keyword>
<dbReference type="EMBL" id="LKVB01000002">
    <property type="protein sequence ID" value="PHJ28075.1"/>
    <property type="molecule type" value="Genomic_DNA"/>
</dbReference>
<keyword evidence="1" id="KW-1133">Transmembrane helix</keyword>
<comment type="caution">
    <text evidence="3">The sequence shown here is derived from an EMBL/GenBank/DDBJ whole genome shotgun (WGS) entry which is preliminary data.</text>
</comment>
<feature type="transmembrane region" description="Helical" evidence="1">
    <location>
        <begin position="36"/>
        <end position="60"/>
    </location>
</feature>
<evidence type="ECO:0000259" key="2">
    <source>
        <dbReference type="Pfam" id="PF23866"/>
    </source>
</evidence>
<dbReference type="InterPro" id="IPR055648">
    <property type="entry name" value="DUF7224"/>
</dbReference>
<accession>A0AA44U5Q8</accession>
<keyword evidence="1" id="KW-0472">Membrane</keyword>
<feature type="transmembrane region" description="Helical" evidence="1">
    <location>
        <begin position="185"/>
        <end position="204"/>
    </location>
</feature>
<dbReference type="AlphaFoldDB" id="A0AA44U5Q8"/>
<dbReference type="RefSeq" id="WP_002512887.1">
    <property type="nucleotide sequence ID" value="NZ_CABIZT010000002.1"/>
</dbReference>